<evidence type="ECO:0000313" key="1">
    <source>
        <dbReference type="EMBL" id="PIS39351.1"/>
    </source>
</evidence>
<sequence>MATITIPKRITKGEELIVIPRKEYEGYLELKEKIKEQITEEDVLRWSREAKRLKKTGKLPLLRSLEEIR</sequence>
<dbReference type="Proteomes" id="UP000230088">
    <property type="component" value="Unassembled WGS sequence"/>
</dbReference>
<proteinExistence type="predicted"/>
<organism evidence="1 2">
    <name type="scientific">Candidatus Nealsonbacteria bacterium CG08_land_8_20_14_0_20_38_20</name>
    <dbReference type="NCBI Taxonomy" id="1974705"/>
    <lineage>
        <taxon>Bacteria</taxon>
        <taxon>Candidatus Nealsoniibacteriota</taxon>
    </lineage>
</organism>
<accession>A0A2H0YLH9</accession>
<dbReference type="EMBL" id="PEYD01000046">
    <property type="protein sequence ID" value="PIS39351.1"/>
    <property type="molecule type" value="Genomic_DNA"/>
</dbReference>
<comment type="caution">
    <text evidence="1">The sequence shown here is derived from an EMBL/GenBank/DDBJ whole genome shotgun (WGS) entry which is preliminary data.</text>
</comment>
<reference evidence="2" key="1">
    <citation type="submission" date="2017-09" db="EMBL/GenBank/DDBJ databases">
        <title>Depth-based differentiation of microbial function through sediment-hosted aquifers and enrichment of novel symbionts in the deep terrestrial subsurface.</title>
        <authorList>
            <person name="Probst A.J."/>
            <person name="Ladd B."/>
            <person name="Jarett J.K."/>
            <person name="Geller-Mcgrath D.E."/>
            <person name="Sieber C.M.K."/>
            <person name="Emerson J.B."/>
            <person name="Anantharaman K."/>
            <person name="Thomas B.C."/>
            <person name="Malmstrom R."/>
            <person name="Stieglmeier M."/>
            <person name="Klingl A."/>
            <person name="Woyke T."/>
            <person name="Ryan C.M."/>
            <person name="Banfield J.F."/>
        </authorList>
    </citation>
    <scope>NUCLEOTIDE SEQUENCE [LARGE SCALE GENOMIC DNA]</scope>
</reference>
<name>A0A2H0YLH9_9BACT</name>
<evidence type="ECO:0000313" key="2">
    <source>
        <dbReference type="Proteomes" id="UP000230088"/>
    </source>
</evidence>
<gene>
    <name evidence="1" type="ORF">COT33_02415</name>
</gene>
<dbReference type="AlphaFoldDB" id="A0A2H0YLH9"/>
<protein>
    <submittedName>
        <fullName evidence="1">Uncharacterized protein</fullName>
    </submittedName>
</protein>